<dbReference type="InterPro" id="IPR050229">
    <property type="entry name" value="GlpE_sulfurtransferase"/>
</dbReference>
<dbReference type="PROSITE" id="PS50206">
    <property type="entry name" value="RHODANESE_3"/>
    <property type="match status" value="1"/>
</dbReference>
<evidence type="ECO:0000259" key="2">
    <source>
        <dbReference type="PROSITE" id="PS50206"/>
    </source>
</evidence>
<dbReference type="InterPro" id="IPR001763">
    <property type="entry name" value="Rhodanese-like_dom"/>
</dbReference>
<evidence type="ECO:0000256" key="1">
    <source>
        <dbReference type="SAM" id="SignalP"/>
    </source>
</evidence>
<reference evidence="3" key="1">
    <citation type="submission" date="2021-05" db="EMBL/GenBank/DDBJ databases">
        <title>Complete genome sequence of the cellulolytic planctomycete Telmatocola sphagniphila SP2T and characterization of the first cellulase from planctomycetes.</title>
        <authorList>
            <person name="Rakitin A.L."/>
            <person name="Beletsky A.V."/>
            <person name="Naumoff D.G."/>
            <person name="Kulichevskaya I.S."/>
            <person name="Mardanov A.V."/>
            <person name="Ravin N.V."/>
            <person name="Dedysh S.N."/>
        </authorList>
    </citation>
    <scope>NUCLEOTIDE SEQUENCE</scope>
    <source>
        <strain evidence="3">SP2T</strain>
    </source>
</reference>
<keyword evidence="1" id="KW-0732">Signal</keyword>
<dbReference type="Proteomes" id="UP000676194">
    <property type="component" value="Chromosome"/>
</dbReference>
<dbReference type="SUPFAM" id="SSF52821">
    <property type="entry name" value="Rhodanese/Cell cycle control phosphatase"/>
    <property type="match status" value="1"/>
</dbReference>
<organism evidence="3 4">
    <name type="scientific">Telmatocola sphagniphila</name>
    <dbReference type="NCBI Taxonomy" id="1123043"/>
    <lineage>
        <taxon>Bacteria</taxon>
        <taxon>Pseudomonadati</taxon>
        <taxon>Planctomycetota</taxon>
        <taxon>Planctomycetia</taxon>
        <taxon>Gemmatales</taxon>
        <taxon>Gemmataceae</taxon>
    </lineage>
</organism>
<proteinExistence type="predicted"/>
<keyword evidence="4" id="KW-1185">Reference proteome</keyword>
<dbReference type="Gene3D" id="3.40.250.10">
    <property type="entry name" value="Rhodanese-like domain"/>
    <property type="match status" value="1"/>
</dbReference>
<accession>A0A8E6ETL6</accession>
<protein>
    <submittedName>
        <fullName evidence="3">Rhodanese-like domain-containing protein</fullName>
    </submittedName>
</protein>
<dbReference type="KEGG" id="tsph:KIH39_01310"/>
<dbReference type="PANTHER" id="PTHR43031:SF1">
    <property type="entry name" value="PYRIDINE NUCLEOTIDE-DISULPHIDE OXIDOREDUCTASE"/>
    <property type="match status" value="1"/>
</dbReference>
<feature type="signal peptide" evidence="1">
    <location>
        <begin position="1"/>
        <end position="21"/>
    </location>
</feature>
<dbReference type="RefSeq" id="WP_213497476.1">
    <property type="nucleotide sequence ID" value="NZ_CP074694.1"/>
</dbReference>
<evidence type="ECO:0000313" key="4">
    <source>
        <dbReference type="Proteomes" id="UP000676194"/>
    </source>
</evidence>
<feature type="chain" id="PRO_5035001869" evidence="1">
    <location>
        <begin position="22"/>
        <end position="140"/>
    </location>
</feature>
<dbReference type="Pfam" id="PF00581">
    <property type="entry name" value="Rhodanese"/>
    <property type="match status" value="1"/>
</dbReference>
<dbReference type="SMART" id="SM00450">
    <property type="entry name" value="RHOD"/>
    <property type="match status" value="1"/>
</dbReference>
<evidence type="ECO:0000313" key="3">
    <source>
        <dbReference type="EMBL" id="QVL32584.1"/>
    </source>
</evidence>
<dbReference type="CDD" id="cd00158">
    <property type="entry name" value="RHOD"/>
    <property type="match status" value="1"/>
</dbReference>
<gene>
    <name evidence="3" type="ORF">KIH39_01310</name>
</gene>
<dbReference type="InterPro" id="IPR036873">
    <property type="entry name" value="Rhodanese-like_dom_sf"/>
</dbReference>
<dbReference type="AlphaFoldDB" id="A0A8E6ETL6"/>
<dbReference type="EMBL" id="CP074694">
    <property type="protein sequence ID" value="QVL32584.1"/>
    <property type="molecule type" value="Genomic_DNA"/>
</dbReference>
<name>A0A8E6ETL6_9BACT</name>
<feature type="domain" description="Rhodanese" evidence="2">
    <location>
        <begin position="39"/>
        <end position="130"/>
    </location>
</feature>
<sequence>MKRFFSTIAAAVLLVSFGSSQEPLMHTKDTPEEVKKNLKDKKAILLDVRSMDEWEAGHLKDATFMPLTEMKKVDEDKLKALAKDKIIYTHCGAGRRALEAGKILKEKGFDVRPLKLGFEDLVNEGFPKAEEKKKDDKEKN</sequence>
<dbReference type="PANTHER" id="PTHR43031">
    <property type="entry name" value="FAD-DEPENDENT OXIDOREDUCTASE"/>
    <property type="match status" value="1"/>
</dbReference>